<feature type="region of interest" description="Disordered" evidence="1">
    <location>
        <begin position="169"/>
        <end position="189"/>
    </location>
</feature>
<reference evidence="2 3" key="1">
    <citation type="submission" date="2019-12" db="EMBL/GenBank/DDBJ databases">
        <title>The genome of Stappia indica PHM037.</title>
        <authorList>
            <person name="Kacar D."/>
            <person name="Galan B."/>
            <person name="Canedo L."/>
            <person name="Rodriguez P."/>
            <person name="de la Calle F."/>
            <person name="Garcia J.L."/>
        </authorList>
    </citation>
    <scope>NUCLEOTIDE SEQUENCE [LARGE SCALE GENOMIC DNA]</scope>
    <source>
        <strain evidence="2 3">PHM037</strain>
    </source>
</reference>
<dbReference type="AlphaFoldDB" id="A0A857C4S6"/>
<feature type="region of interest" description="Disordered" evidence="1">
    <location>
        <begin position="1"/>
        <end position="49"/>
    </location>
</feature>
<proteinExistence type="predicted"/>
<organism evidence="2 3">
    <name type="scientific">Stappia indica</name>
    <dbReference type="NCBI Taxonomy" id="538381"/>
    <lineage>
        <taxon>Bacteria</taxon>
        <taxon>Pseudomonadati</taxon>
        <taxon>Pseudomonadota</taxon>
        <taxon>Alphaproteobacteria</taxon>
        <taxon>Hyphomicrobiales</taxon>
        <taxon>Stappiaceae</taxon>
        <taxon>Stappia</taxon>
    </lineage>
</organism>
<dbReference type="OrthoDB" id="7851965at2"/>
<dbReference type="KEGG" id="siw:GH266_05020"/>
<dbReference type="RefSeq" id="WP_158192917.1">
    <property type="nucleotide sequence ID" value="NZ_CP046908.1"/>
</dbReference>
<accession>A0A857C4S6</accession>
<feature type="compositionally biased region" description="Acidic residues" evidence="1">
    <location>
        <begin position="1"/>
        <end position="14"/>
    </location>
</feature>
<evidence type="ECO:0000256" key="1">
    <source>
        <dbReference type="SAM" id="MobiDB-lite"/>
    </source>
</evidence>
<feature type="compositionally biased region" description="Basic and acidic residues" evidence="1">
    <location>
        <begin position="30"/>
        <end position="39"/>
    </location>
</feature>
<gene>
    <name evidence="2" type="ORF">GH266_05020</name>
</gene>
<sequence length="189" mass="20759">MAENGSFEDDDEGGDWFADAGAALAAQRPDQAERAEARRPRGRPKGSLNRKTADFEAWYREKGFTDPLTAMARFLTVDPVALQAWFSQHEQLGTGRGKDKRPHCPTLWDIVREQHTVASQLAPYLHGKKPVQLEVIDERLPMLVVNLGTNQLDAGRAIAGQRALSVGQQLGAPEGEKAKEINDSDDGEA</sequence>
<dbReference type="Proteomes" id="UP000435648">
    <property type="component" value="Chromosome"/>
</dbReference>
<protein>
    <submittedName>
        <fullName evidence="2">Uncharacterized protein</fullName>
    </submittedName>
</protein>
<evidence type="ECO:0000313" key="3">
    <source>
        <dbReference type="Proteomes" id="UP000435648"/>
    </source>
</evidence>
<feature type="compositionally biased region" description="Low complexity" evidence="1">
    <location>
        <begin position="15"/>
        <end position="29"/>
    </location>
</feature>
<dbReference type="EMBL" id="CP046908">
    <property type="protein sequence ID" value="QGZ33927.1"/>
    <property type="molecule type" value="Genomic_DNA"/>
</dbReference>
<name>A0A857C4S6_9HYPH</name>
<evidence type="ECO:0000313" key="2">
    <source>
        <dbReference type="EMBL" id="QGZ33927.1"/>
    </source>
</evidence>